<name>A0ACC3MFA5_9PEZI</name>
<comment type="caution">
    <text evidence="1">The sequence shown here is derived from an EMBL/GenBank/DDBJ whole genome shotgun (WGS) entry which is preliminary data.</text>
</comment>
<dbReference type="EMBL" id="JAUTXU010000307">
    <property type="protein sequence ID" value="KAK3686688.1"/>
    <property type="molecule type" value="Genomic_DNA"/>
</dbReference>
<organism evidence="1 2">
    <name type="scientific">Vermiconidia calcicola</name>
    <dbReference type="NCBI Taxonomy" id="1690605"/>
    <lineage>
        <taxon>Eukaryota</taxon>
        <taxon>Fungi</taxon>
        <taxon>Dikarya</taxon>
        <taxon>Ascomycota</taxon>
        <taxon>Pezizomycotina</taxon>
        <taxon>Dothideomycetes</taxon>
        <taxon>Dothideomycetidae</taxon>
        <taxon>Mycosphaerellales</taxon>
        <taxon>Extremaceae</taxon>
        <taxon>Vermiconidia</taxon>
    </lineage>
</organism>
<gene>
    <name evidence="1" type="ORF">LTR37_019568</name>
</gene>
<evidence type="ECO:0000313" key="1">
    <source>
        <dbReference type="EMBL" id="KAK3686688.1"/>
    </source>
</evidence>
<dbReference type="Proteomes" id="UP001281147">
    <property type="component" value="Unassembled WGS sequence"/>
</dbReference>
<protein>
    <submittedName>
        <fullName evidence="1">Uncharacterized protein</fullName>
    </submittedName>
</protein>
<proteinExistence type="predicted"/>
<evidence type="ECO:0000313" key="2">
    <source>
        <dbReference type="Proteomes" id="UP001281147"/>
    </source>
</evidence>
<keyword evidence="2" id="KW-1185">Reference proteome</keyword>
<sequence length="249" mass="27710">MAADPQVLRLGVDHSRKRGVRSEEDPDKHKQGSRDDRRNPNADPGDRVAAAQKRRQWYWSPTSNQYYYYDAQNDMLVLQDGREVKRPAHVPRTLFNSAGPQRAATSSGYPTADRNYTVASQIPDLSRSTQCGPESRASVASQASSRRPSKSPLTQSFERTATQRPQAASGSSGPPDSALRSPKQNRPAVGRDQLARLLPDRMIAQASTKEQATQHARRLRRTLCSSVRIEDSDEDDDDSCEEEDSDEDG</sequence>
<accession>A0ACC3MFA5</accession>
<reference evidence="1" key="1">
    <citation type="submission" date="2023-07" db="EMBL/GenBank/DDBJ databases">
        <title>Black Yeasts Isolated from many extreme environments.</title>
        <authorList>
            <person name="Coleine C."/>
            <person name="Stajich J.E."/>
            <person name="Selbmann L."/>
        </authorList>
    </citation>
    <scope>NUCLEOTIDE SEQUENCE</scope>
    <source>
        <strain evidence="1">CCFEE 5714</strain>
    </source>
</reference>